<dbReference type="Proteomes" id="UP000184096">
    <property type="component" value="Chromosome I"/>
</dbReference>
<accession>A0A1M7ULP7</accession>
<dbReference type="OrthoDB" id="8073068at2"/>
<gene>
    <name evidence="1" type="ORF">SAMN05444170_5689</name>
</gene>
<name>A0A1M7ULP7_9BRAD</name>
<evidence type="ECO:0000313" key="1">
    <source>
        <dbReference type="EMBL" id="SHN83870.1"/>
    </source>
</evidence>
<proteinExistence type="predicted"/>
<reference evidence="2" key="1">
    <citation type="submission" date="2016-11" db="EMBL/GenBank/DDBJ databases">
        <authorList>
            <person name="Varghese N."/>
            <person name="Submissions S."/>
        </authorList>
    </citation>
    <scope>NUCLEOTIDE SEQUENCE [LARGE SCALE GENOMIC DNA]</scope>
    <source>
        <strain evidence="2">GAS401</strain>
    </source>
</reference>
<dbReference type="RefSeq" id="WP_072822965.1">
    <property type="nucleotide sequence ID" value="NZ_LT670849.1"/>
</dbReference>
<dbReference type="AlphaFoldDB" id="A0A1M7ULP7"/>
<organism evidence="1 2">
    <name type="scientific">Bradyrhizobium erythrophlei</name>
    <dbReference type="NCBI Taxonomy" id="1437360"/>
    <lineage>
        <taxon>Bacteria</taxon>
        <taxon>Pseudomonadati</taxon>
        <taxon>Pseudomonadota</taxon>
        <taxon>Alphaproteobacteria</taxon>
        <taxon>Hyphomicrobiales</taxon>
        <taxon>Nitrobacteraceae</taxon>
        <taxon>Bradyrhizobium</taxon>
    </lineage>
</organism>
<sequence>MHPRWLIGIALPFLLFAFVQQDALKFVFGAPWSFTKSVEVKKAGQDGGYYYRFKASYIYKGEPLDFDIVVGCNVSVTTYKDNDRTVEVVLVPTIFGLKTKDDHGVAVHLPQACHGETTQNGRVPKTLLPLVVTYQTADEPWSGVAYASEDAYDSPRSELKFLGATINRATSEEWQAWRETGAKKNFITYALLGINPRNMWDFPKWKPGYRVMASQCRSASRVRVPEPVRELARQFWPDDKPSYWFPSSPMRSALWSMAYDKKNQNPLLFEGNRFKDYYAVFGGDNGLARREPGAEIFFNRNVEGDVYPARSDLSINRLEPSGELSAEMKAKERLDYSAVEIQPGLRGFAFCDTSVISIGGVPKWPNQYRYANRINGQQISETLMEQGTNYDIAFERDEYILFFRTYELASGFAKL</sequence>
<evidence type="ECO:0000313" key="2">
    <source>
        <dbReference type="Proteomes" id="UP000184096"/>
    </source>
</evidence>
<keyword evidence="2" id="KW-1185">Reference proteome</keyword>
<dbReference type="EMBL" id="LT670849">
    <property type="protein sequence ID" value="SHN83870.1"/>
    <property type="molecule type" value="Genomic_DNA"/>
</dbReference>
<protein>
    <submittedName>
        <fullName evidence="1">Uncharacterized protein</fullName>
    </submittedName>
</protein>